<organism evidence="4 5">
    <name type="scientific">Agaricus bisporus var. burnettii (strain JB137-S8 / ATCC MYA-4627 / FGSC 10392)</name>
    <name type="common">White button mushroom</name>
    <dbReference type="NCBI Taxonomy" id="597362"/>
    <lineage>
        <taxon>Eukaryota</taxon>
        <taxon>Fungi</taxon>
        <taxon>Dikarya</taxon>
        <taxon>Basidiomycota</taxon>
        <taxon>Agaricomycotina</taxon>
        <taxon>Agaricomycetes</taxon>
        <taxon>Agaricomycetidae</taxon>
        <taxon>Agaricales</taxon>
        <taxon>Agaricineae</taxon>
        <taxon>Agaricaceae</taxon>
        <taxon>Agaricus</taxon>
    </lineage>
</organism>
<name>K5XDX0_AGABU</name>
<dbReference type="Pfam" id="PF22485">
    <property type="entry name" value="DUF6987"/>
    <property type="match status" value="1"/>
</dbReference>
<dbReference type="PANTHER" id="PTHR39461:SF1">
    <property type="entry name" value="LEA DOMAIN PROTEIN (AFU_ORTHOLOGUE AFUA_8G04920)"/>
    <property type="match status" value="1"/>
</dbReference>
<dbReference type="InterPro" id="IPR054256">
    <property type="entry name" value="DUF6987"/>
</dbReference>
<evidence type="ECO:0000256" key="2">
    <source>
        <dbReference type="SAM" id="MobiDB-lite"/>
    </source>
</evidence>
<dbReference type="PANTHER" id="PTHR39461">
    <property type="entry name" value="LEA DOMAIN PROTEIN (AFU_ORTHOLOGUE AFUA_8G04920)"/>
    <property type="match status" value="1"/>
</dbReference>
<sequence>MSNISPPQQQPSTGSQSPVPAGADVQPAPTTQDDKSQAEEIKKEDNLDDILANRMAQIVEDANEQLIPICEKIRKHFDNLEAQKEEDRDEDELIKQVKPLIEQADKLLNETNGAIRGLDENKQITNRVKIRTLDHSATPAEQRLAEALKVLVENVQGTIDWAKDKLQSFPKAQRDLGPLLDALGQPITQIVGGVGLLLAGVLNLLGNLLSGLGLDSLLKGVIAATGLDKIYKGLGLEKWLKGEKSKN</sequence>
<feature type="coiled-coil region" evidence="1">
    <location>
        <begin position="70"/>
        <end position="121"/>
    </location>
</feature>
<dbReference type="AlphaFoldDB" id="K5XDX0"/>
<keyword evidence="5" id="KW-1185">Reference proteome</keyword>
<feature type="region of interest" description="Disordered" evidence="2">
    <location>
        <begin position="1"/>
        <end position="46"/>
    </location>
</feature>
<gene>
    <name evidence="4" type="ORF">AGABI1DRAFT_106095</name>
</gene>
<keyword evidence="1" id="KW-0175">Coiled coil</keyword>
<feature type="domain" description="DUF6987" evidence="3">
    <location>
        <begin position="42"/>
        <end position="238"/>
    </location>
</feature>
<dbReference type="InParanoid" id="K5XDX0"/>
<dbReference type="eggNOG" id="ENOG502S06V">
    <property type="taxonomic scope" value="Eukaryota"/>
</dbReference>
<dbReference type="HOGENOM" id="CLU_085110_1_0_1"/>
<dbReference type="RefSeq" id="XP_007328804.1">
    <property type="nucleotide sequence ID" value="XM_007328742.1"/>
</dbReference>
<evidence type="ECO:0000313" key="4">
    <source>
        <dbReference type="EMBL" id="EKM81372.1"/>
    </source>
</evidence>
<evidence type="ECO:0000259" key="3">
    <source>
        <dbReference type="Pfam" id="PF22485"/>
    </source>
</evidence>
<dbReference type="OMA" id="CEKIRKH"/>
<dbReference type="Proteomes" id="UP000008493">
    <property type="component" value="Unassembled WGS sequence"/>
</dbReference>
<proteinExistence type="predicted"/>
<dbReference type="GeneID" id="18822237"/>
<dbReference type="EMBL" id="JH971388">
    <property type="protein sequence ID" value="EKM81372.1"/>
    <property type="molecule type" value="Genomic_DNA"/>
</dbReference>
<feature type="compositionally biased region" description="Basic and acidic residues" evidence="2">
    <location>
        <begin position="32"/>
        <end position="45"/>
    </location>
</feature>
<evidence type="ECO:0000313" key="5">
    <source>
        <dbReference type="Proteomes" id="UP000008493"/>
    </source>
</evidence>
<feature type="compositionally biased region" description="Low complexity" evidence="2">
    <location>
        <begin position="1"/>
        <end position="18"/>
    </location>
</feature>
<dbReference type="KEGG" id="abp:AGABI1DRAFT106095"/>
<protein>
    <recommendedName>
        <fullName evidence="3">DUF6987 domain-containing protein</fullName>
    </recommendedName>
</protein>
<dbReference type="OrthoDB" id="3937590at2759"/>
<dbReference type="STRING" id="597362.K5XDX0"/>
<evidence type="ECO:0000256" key="1">
    <source>
        <dbReference type="SAM" id="Coils"/>
    </source>
</evidence>
<reference evidence="5" key="1">
    <citation type="journal article" date="2012" name="Proc. Natl. Acad. Sci. U.S.A.">
        <title>Genome sequence of the button mushroom Agaricus bisporus reveals mechanisms governing adaptation to a humic-rich ecological niche.</title>
        <authorList>
            <person name="Morin E."/>
            <person name="Kohler A."/>
            <person name="Baker A.R."/>
            <person name="Foulongne-Oriol M."/>
            <person name="Lombard V."/>
            <person name="Nagy L.G."/>
            <person name="Ohm R.A."/>
            <person name="Patyshakuliyeva A."/>
            <person name="Brun A."/>
            <person name="Aerts A.L."/>
            <person name="Bailey A.M."/>
            <person name="Billette C."/>
            <person name="Coutinho P.M."/>
            <person name="Deakin G."/>
            <person name="Doddapaneni H."/>
            <person name="Floudas D."/>
            <person name="Grimwood J."/>
            <person name="Hilden K."/>
            <person name="Kuees U."/>
            <person name="LaButti K.M."/>
            <person name="Lapidus A."/>
            <person name="Lindquist E.A."/>
            <person name="Lucas S.M."/>
            <person name="Murat C."/>
            <person name="Riley R.W."/>
            <person name="Salamov A.A."/>
            <person name="Schmutz J."/>
            <person name="Subramanian V."/>
            <person name="Woesten H.A.B."/>
            <person name="Xu J."/>
            <person name="Eastwood D.C."/>
            <person name="Foster G.D."/>
            <person name="Sonnenberg A.S."/>
            <person name="Cullen D."/>
            <person name="de Vries R.P."/>
            <person name="Lundell T."/>
            <person name="Hibbett D.S."/>
            <person name="Henrissat B."/>
            <person name="Burton K.S."/>
            <person name="Kerrigan R.W."/>
            <person name="Challen M.P."/>
            <person name="Grigoriev I.V."/>
            <person name="Martin F."/>
        </authorList>
    </citation>
    <scope>NUCLEOTIDE SEQUENCE [LARGE SCALE GENOMIC DNA]</scope>
    <source>
        <strain evidence="5">JB137-S8 / ATCC MYA-4627 / FGSC 10392</strain>
    </source>
</reference>
<accession>K5XDX0</accession>